<evidence type="ECO:0000259" key="3">
    <source>
        <dbReference type="PROSITE" id="PS51186"/>
    </source>
</evidence>
<reference evidence="4 5" key="1">
    <citation type="journal article" date="2013" name="Mol. Biol. Evol.">
        <title>Evolutionary and population genomics of the cavity causing bacteria Streptococcus mutans.</title>
        <authorList>
            <person name="Cornejo O.E."/>
            <person name="Lefebure T."/>
            <person name="Pavinski Bitar P.D."/>
            <person name="Lang P."/>
            <person name="Richards V.P."/>
            <person name="Eilertson K."/>
            <person name="Do T."/>
            <person name="Beighton D."/>
            <person name="Zeng L."/>
            <person name="Ahn S.J."/>
            <person name="Burne R.A."/>
            <person name="Siepel A."/>
            <person name="Bustamante C.D."/>
            <person name="Stanhope M.J."/>
        </authorList>
    </citation>
    <scope>NUCLEOTIDE SEQUENCE [LARGE SCALE GENOMIC DNA]</scope>
    <source>
        <strain evidence="4 5">SM6</strain>
    </source>
</reference>
<dbReference type="PANTHER" id="PTHR43877:SF2">
    <property type="entry name" value="AMINOALKYLPHOSPHONATE N-ACETYLTRANSFERASE-RELATED"/>
    <property type="match status" value="1"/>
</dbReference>
<organism evidence="4 5">
    <name type="scientific">Streptococcus mutans SM6</name>
    <dbReference type="NCBI Taxonomy" id="857119"/>
    <lineage>
        <taxon>Bacteria</taxon>
        <taxon>Bacillati</taxon>
        <taxon>Bacillota</taxon>
        <taxon>Bacilli</taxon>
        <taxon>Lactobacillales</taxon>
        <taxon>Streptococcaceae</taxon>
        <taxon>Streptococcus</taxon>
    </lineage>
</organism>
<dbReference type="InterPro" id="IPR016181">
    <property type="entry name" value="Acyl_CoA_acyltransferase"/>
</dbReference>
<evidence type="ECO:0000313" key="4">
    <source>
        <dbReference type="EMBL" id="EMC25587.1"/>
    </source>
</evidence>
<dbReference type="SUPFAM" id="SSF55729">
    <property type="entry name" value="Acyl-CoA N-acyltransferases (Nat)"/>
    <property type="match status" value="1"/>
</dbReference>
<gene>
    <name evidence="4" type="ORF">SMU82_01210</name>
</gene>
<proteinExistence type="predicted"/>
<keyword evidence="2" id="KW-0012">Acyltransferase</keyword>
<evidence type="ECO:0000256" key="2">
    <source>
        <dbReference type="ARBA" id="ARBA00023315"/>
    </source>
</evidence>
<dbReference type="InterPro" id="IPR000182">
    <property type="entry name" value="GNAT_dom"/>
</dbReference>
<keyword evidence="1" id="KW-0808">Transferase</keyword>
<dbReference type="Pfam" id="PF00583">
    <property type="entry name" value="Acetyltransf_1"/>
    <property type="match status" value="1"/>
</dbReference>
<name>A0A829BTM6_STRMG</name>
<feature type="domain" description="N-acetyltransferase" evidence="3">
    <location>
        <begin position="1"/>
        <end position="143"/>
    </location>
</feature>
<dbReference type="EMBL" id="AHSR01000004">
    <property type="protein sequence ID" value="EMC25587.1"/>
    <property type="molecule type" value="Genomic_DNA"/>
</dbReference>
<protein>
    <recommendedName>
        <fullName evidence="3">N-acetyltransferase domain-containing protein</fullName>
    </recommendedName>
</protein>
<dbReference type="PROSITE" id="PS51186">
    <property type="entry name" value="GNAT"/>
    <property type="match status" value="1"/>
</dbReference>
<comment type="caution">
    <text evidence="4">The sequence shown here is derived from an EMBL/GenBank/DDBJ whole genome shotgun (WGS) entry which is preliminary data.</text>
</comment>
<dbReference type="RefSeq" id="WP_002296056.1">
    <property type="nucleotide sequence ID" value="NZ_AHSR01000004.1"/>
</dbReference>
<dbReference type="GO" id="GO:0016747">
    <property type="term" value="F:acyltransferase activity, transferring groups other than amino-acyl groups"/>
    <property type="evidence" value="ECO:0007669"/>
    <property type="project" value="InterPro"/>
</dbReference>
<accession>A0A829BTM6</accession>
<evidence type="ECO:0000313" key="5">
    <source>
        <dbReference type="Proteomes" id="UP000011676"/>
    </source>
</evidence>
<evidence type="ECO:0000256" key="1">
    <source>
        <dbReference type="ARBA" id="ARBA00022679"/>
    </source>
</evidence>
<sequence>MEIRNYQASDIEELIPLYADLGYPATAEVLRKRLGILLHQPSYQLLVVVLDEKVVGFIGFSKLYFFERDGFYYRILALVVGTNYRNQGVAGRLIDEVRERAYFEGASALALNSGIRAERSEAHRFYQNYGFKKTSSGFALDLS</sequence>
<dbReference type="PANTHER" id="PTHR43877">
    <property type="entry name" value="AMINOALKYLPHOSPHONATE N-ACETYLTRANSFERASE-RELATED-RELATED"/>
    <property type="match status" value="1"/>
</dbReference>
<dbReference type="Proteomes" id="UP000011676">
    <property type="component" value="Unassembled WGS sequence"/>
</dbReference>
<dbReference type="InterPro" id="IPR050832">
    <property type="entry name" value="Bact_Acetyltransf"/>
</dbReference>
<dbReference type="Gene3D" id="3.40.630.30">
    <property type="match status" value="1"/>
</dbReference>
<dbReference type="CDD" id="cd04301">
    <property type="entry name" value="NAT_SF"/>
    <property type="match status" value="1"/>
</dbReference>
<dbReference type="AlphaFoldDB" id="A0A829BTM6"/>